<dbReference type="EMBL" id="JAABNR010000007">
    <property type="protein sequence ID" value="NBZ87677.1"/>
    <property type="molecule type" value="Genomic_DNA"/>
</dbReference>
<dbReference type="RefSeq" id="WP_168774492.1">
    <property type="nucleotide sequence ID" value="NZ_JAABNR010000007.1"/>
</dbReference>
<dbReference type="AlphaFoldDB" id="A0AAE4Y9N9"/>
<evidence type="ECO:0000313" key="2">
    <source>
        <dbReference type="EMBL" id="NBZ87677.1"/>
    </source>
</evidence>
<keyword evidence="1" id="KW-0812">Transmembrane</keyword>
<sequence>MASLDAPVLKEISEAVQDMSVLSKLLKPLVTPHGAEMDAAKLKTAALKVRKFLTRYAPLMKLAGSSHADKLGEKTKAGLLWLDETMGEMLKLDSALADAIKVASLDPAKNHAKIVKAMKSANADAGKPSWATAKISSIEKELKTFTAQREKLDTLGDFLDTAKDFGGVEGKYLSSFGLVILLFYIWKYFQTRLTKLPK</sequence>
<dbReference type="Proteomes" id="UP001193501">
    <property type="component" value="Unassembled WGS sequence"/>
</dbReference>
<organism evidence="2 3">
    <name type="scientific">Stagnihabitans tardus</name>
    <dbReference type="NCBI Taxonomy" id="2699202"/>
    <lineage>
        <taxon>Bacteria</taxon>
        <taxon>Pseudomonadati</taxon>
        <taxon>Pseudomonadota</taxon>
        <taxon>Alphaproteobacteria</taxon>
        <taxon>Rhodobacterales</taxon>
        <taxon>Paracoccaceae</taxon>
        <taxon>Stagnihabitans</taxon>
    </lineage>
</organism>
<keyword evidence="3" id="KW-1185">Reference proteome</keyword>
<keyword evidence="1" id="KW-0472">Membrane</keyword>
<feature type="transmembrane region" description="Helical" evidence="1">
    <location>
        <begin position="172"/>
        <end position="189"/>
    </location>
</feature>
<protein>
    <submittedName>
        <fullName evidence="2">Uncharacterized protein</fullName>
    </submittedName>
</protein>
<comment type="caution">
    <text evidence="2">The sequence shown here is derived from an EMBL/GenBank/DDBJ whole genome shotgun (WGS) entry which is preliminary data.</text>
</comment>
<name>A0AAE4Y9N9_9RHOB</name>
<evidence type="ECO:0000256" key="1">
    <source>
        <dbReference type="SAM" id="Phobius"/>
    </source>
</evidence>
<reference evidence="2" key="1">
    <citation type="submission" date="2020-01" db="EMBL/GenBank/DDBJ databases">
        <authorList>
            <person name="Chen W.-M."/>
        </authorList>
    </citation>
    <scope>NUCLEOTIDE SEQUENCE</scope>
    <source>
        <strain evidence="2">CYK-10</strain>
    </source>
</reference>
<evidence type="ECO:0000313" key="3">
    <source>
        <dbReference type="Proteomes" id="UP001193501"/>
    </source>
</evidence>
<proteinExistence type="predicted"/>
<gene>
    <name evidence="2" type="ORF">GV832_08810</name>
</gene>
<keyword evidence="1" id="KW-1133">Transmembrane helix</keyword>
<accession>A0AAE4Y9N9</accession>